<dbReference type="PRINTS" id="PR00601">
    <property type="entry name" value="BACFERRITIN"/>
</dbReference>
<evidence type="ECO:0000256" key="4">
    <source>
        <dbReference type="ARBA" id="ARBA00023004"/>
    </source>
</evidence>
<dbReference type="InterPro" id="IPR009040">
    <property type="entry name" value="Ferritin-like_diiron"/>
</dbReference>
<keyword evidence="8" id="KW-1185">Reference proteome</keyword>
<evidence type="ECO:0000313" key="8">
    <source>
        <dbReference type="Proteomes" id="UP001232445"/>
    </source>
</evidence>
<dbReference type="SUPFAM" id="SSF47240">
    <property type="entry name" value="Ferritin-like"/>
    <property type="match status" value="1"/>
</dbReference>
<sequence>MDDKKKALIDGLNEDLANEYAAIITYNHYAATVSGLAGQVLKPFFQGEVNDEIGHAQFLAEKIVYLGGTPTVEPKPVKHTTDVREMLQNTLQAEIDTIKRYTQRVEQAEAAGEIGLKIELEDLIADETKHKIEIERMLRDPLFK</sequence>
<evidence type="ECO:0000313" key="7">
    <source>
        <dbReference type="EMBL" id="MDQ0340103.1"/>
    </source>
</evidence>
<evidence type="ECO:0000256" key="1">
    <source>
        <dbReference type="ARBA" id="ARBA00022434"/>
    </source>
</evidence>
<dbReference type="Proteomes" id="UP001232445">
    <property type="component" value="Unassembled WGS sequence"/>
</dbReference>
<reference evidence="7 8" key="1">
    <citation type="submission" date="2023-07" db="EMBL/GenBank/DDBJ databases">
        <title>Genomic Encyclopedia of Type Strains, Phase IV (KMG-IV): sequencing the most valuable type-strain genomes for metagenomic binning, comparative biology and taxonomic classification.</title>
        <authorList>
            <person name="Goeker M."/>
        </authorList>
    </citation>
    <scope>NUCLEOTIDE SEQUENCE [LARGE SCALE GENOMIC DNA]</scope>
    <source>
        <strain evidence="7 8">DSM 17740</strain>
    </source>
</reference>
<proteinExistence type="predicted"/>
<accession>A0ABU0CUK5</accession>
<evidence type="ECO:0000256" key="2">
    <source>
        <dbReference type="ARBA" id="ARBA00022617"/>
    </source>
</evidence>
<keyword evidence="2" id="KW-0349">Heme</keyword>
<gene>
    <name evidence="7" type="ORF">J2S00_002898</name>
</gene>
<dbReference type="InterPro" id="IPR008331">
    <property type="entry name" value="Ferritin_DPS_dom"/>
</dbReference>
<protein>
    <submittedName>
        <fullName evidence="7">Bacterioferritin</fullName>
        <ecNumber evidence="7">1.16.3.1</ecNumber>
    </submittedName>
</protein>
<feature type="coiled-coil region" evidence="5">
    <location>
        <begin position="84"/>
        <end position="111"/>
    </location>
</feature>
<dbReference type="PANTHER" id="PTHR30295:SF0">
    <property type="entry name" value="BACTERIOFERRITIN"/>
    <property type="match status" value="1"/>
</dbReference>
<dbReference type="RefSeq" id="WP_307341134.1">
    <property type="nucleotide sequence ID" value="NZ_JAUSUQ010000011.1"/>
</dbReference>
<feature type="domain" description="Ferritin-like diiron" evidence="6">
    <location>
        <begin position="2"/>
        <end position="144"/>
    </location>
</feature>
<keyword evidence="3" id="KW-0479">Metal-binding</keyword>
<organism evidence="7 8">
    <name type="scientific">Caldalkalibacillus uzonensis</name>
    <dbReference type="NCBI Taxonomy" id="353224"/>
    <lineage>
        <taxon>Bacteria</taxon>
        <taxon>Bacillati</taxon>
        <taxon>Bacillota</taxon>
        <taxon>Bacilli</taxon>
        <taxon>Bacillales</taxon>
        <taxon>Bacillaceae</taxon>
        <taxon>Caldalkalibacillus</taxon>
    </lineage>
</organism>
<keyword evidence="4" id="KW-0408">Iron</keyword>
<dbReference type="InterPro" id="IPR012347">
    <property type="entry name" value="Ferritin-like"/>
</dbReference>
<evidence type="ECO:0000256" key="3">
    <source>
        <dbReference type="ARBA" id="ARBA00022723"/>
    </source>
</evidence>
<dbReference type="PANTHER" id="PTHR30295">
    <property type="entry name" value="BACTERIOFERRITIN"/>
    <property type="match status" value="1"/>
</dbReference>
<dbReference type="Pfam" id="PF00210">
    <property type="entry name" value="Ferritin"/>
    <property type="match status" value="1"/>
</dbReference>
<keyword evidence="1" id="KW-0409">Iron storage</keyword>
<dbReference type="Gene3D" id="1.20.1260.10">
    <property type="match status" value="1"/>
</dbReference>
<dbReference type="GO" id="GO:0004322">
    <property type="term" value="F:ferroxidase activity"/>
    <property type="evidence" value="ECO:0007669"/>
    <property type="project" value="UniProtKB-EC"/>
</dbReference>
<dbReference type="EC" id="1.16.3.1" evidence="7"/>
<evidence type="ECO:0000256" key="5">
    <source>
        <dbReference type="SAM" id="Coils"/>
    </source>
</evidence>
<dbReference type="InterPro" id="IPR002024">
    <property type="entry name" value="Bacterioferritin"/>
</dbReference>
<evidence type="ECO:0000259" key="6">
    <source>
        <dbReference type="PROSITE" id="PS50905"/>
    </source>
</evidence>
<dbReference type="InterPro" id="IPR009078">
    <property type="entry name" value="Ferritin-like_SF"/>
</dbReference>
<comment type="caution">
    <text evidence="7">The sequence shown here is derived from an EMBL/GenBank/DDBJ whole genome shotgun (WGS) entry which is preliminary data.</text>
</comment>
<name>A0ABU0CUK5_9BACI</name>
<dbReference type="EMBL" id="JAUSUQ010000011">
    <property type="protein sequence ID" value="MDQ0340103.1"/>
    <property type="molecule type" value="Genomic_DNA"/>
</dbReference>
<dbReference type="CDD" id="cd00657">
    <property type="entry name" value="Ferritin_like"/>
    <property type="match status" value="1"/>
</dbReference>
<keyword evidence="5" id="KW-0175">Coiled coil</keyword>
<keyword evidence="7" id="KW-0560">Oxidoreductase</keyword>
<dbReference type="PROSITE" id="PS50905">
    <property type="entry name" value="FERRITIN_LIKE"/>
    <property type="match status" value="1"/>
</dbReference>